<evidence type="ECO:0000256" key="7">
    <source>
        <dbReference type="SAM" id="Phobius"/>
    </source>
</evidence>
<dbReference type="Proteomes" id="UP000597507">
    <property type="component" value="Unassembled WGS sequence"/>
</dbReference>
<evidence type="ECO:0000256" key="4">
    <source>
        <dbReference type="ARBA" id="ARBA00022989"/>
    </source>
</evidence>
<dbReference type="InterPro" id="IPR052159">
    <property type="entry name" value="Competence_DNA_uptake"/>
</dbReference>
<feature type="domain" description="DUF4131" evidence="9">
    <location>
        <begin position="72"/>
        <end position="230"/>
    </location>
</feature>
<evidence type="ECO:0000256" key="2">
    <source>
        <dbReference type="ARBA" id="ARBA00022475"/>
    </source>
</evidence>
<dbReference type="PANTHER" id="PTHR30619:SF1">
    <property type="entry name" value="RECOMBINATION PROTEIN 2"/>
    <property type="match status" value="1"/>
</dbReference>
<protein>
    <submittedName>
        <fullName evidence="10">Competence protein ComEC</fullName>
    </submittedName>
</protein>
<evidence type="ECO:0000313" key="11">
    <source>
        <dbReference type="Proteomes" id="UP000597507"/>
    </source>
</evidence>
<organism evidence="10 11">
    <name type="scientific">Caldovatus sediminis</name>
    <dbReference type="NCBI Taxonomy" id="2041189"/>
    <lineage>
        <taxon>Bacteria</taxon>
        <taxon>Pseudomonadati</taxon>
        <taxon>Pseudomonadota</taxon>
        <taxon>Alphaproteobacteria</taxon>
        <taxon>Acetobacterales</taxon>
        <taxon>Roseomonadaceae</taxon>
        <taxon>Caldovatus</taxon>
    </lineage>
</organism>
<feature type="transmembrane region" description="Helical" evidence="7">
    <location>
        <begin position="394"/>
        <end position="416"/>
    </location>
</feature>
<feature type="transmembrane region" description="Helical" evidence="7">
    <location>
        <begin position="70"/>
        <end position="87"/>
    </location>
</feature>
<evidence type="ECO:0000256" key="5">
    <source>
        <dbReference type="ARBA" id="ARBA00023136"/>
    </source>
</evidence>
<comment type="caution">
    <text evidence="10">The sequence shown here is derived from an EMBL/GenBank/DDBJ whole genome shotgun (WGS) entry which is preliminary data.</text>
</comment>
<feature type="transmembrane region" description="Helical" evidence="7">
    <location>
        <begin position="287"/>
        <end position="310"/>
    </location>
</feature>
<reference evidence="10 11" key="1">
    <citation type="journal article" date="2014" name="Int. J. Syst. Evol. Microbiol.">
        <title>Complete genome sequence of Corynebacterium casei LMG S-19264T (=DSM 44701T), isolated from a smear-ripened cheese.</title>
        <authorList>
            <consortium name="US DOE Joint Genome Institute (JGI-PGF)"/>
            <person name="Walter F."/>
            <person name="Albersmeier A."/>
            <person name="Kalinowski J."/>
            <person name="Ruckert C."/>
        </authorList>
    </citation>
    <scope>NUCLEOTIDE SEQUENCE [LARGE SCALE GENOMIC DNA]</scope>
    <source>
        <strain evidence="10 11">CGMCC 1.16330</strain>
    </source>
</reference>
<comment type="subcellular location">
    <subcellularLocation>
        <location evidence="1">Cell membrane</location>
        <topology evidence="1">Multi-pass membrane protein</topology>
    </subcellularLocation>
</comment>
<dbReference type="PANTHER" id="PTHR30619">
    <property type="entry name" value="DNA INTERNALIZATION/COMPETENCE PROTEIN COMEC/REC2"/>
    <property type="match status" value="1"/>
</dbReference>
<evidence type="ECO:0000259" key="8">
    <source>
        <dbReference type="Pfam" id="PF03772"/>
    </source>
</evidence>
<evidence type="ECO:0000256" key="6">
    <source>
        <dbReference type="SAM" id="MobiDB-lite"/>
    </source>
</evidence>
<keyword evidence="4 7" id="KW-1133">Transmembrane helix</keyword>
<feature type="transmembrane region" description="Helical" evidence="7">
    <location>
        <begin position="94"/>
        <end position="115"/>
    </location>
</feature>
<dbReference type="RefSeq" id="WP_188898775.1">
    <property type="nucleotide sequence ID" value="NZ_BMKS01000002.1"/>
</dbReference>
<dbReference type="Pfam" id="PF03772">
    <property type="entry name" value="Competence"/>
    <property type="match status" value="1"/>
</dbReference>
<gene>
    <name evidence="10" type="ORF">GCM10010964_08710</name>
</gene>
<keyword evidence="5 7" id="KW-0472">Membrane</keyword>
<dbReference type="NCBIfam" id="TIGR00360">
    <property type="entry name" value="ComEC_N-term"/>
    <property type="match status" value="1"/>
</dbReference>
<feature type="transmembrane region" description="Helical" evidence="7">
    <location>
        <begin position="436"/>
        <end position="457"/>
    </location>
</feature>
<dbReference type="AlphaFoldDB" id="A0A8J2Z8R2"/>
<dbReference type="InterPro" id="IPR004477">
    <property type="entry name" value="ComEC_N"/>
</dbReference>
<feature type="transmembrane region" description="Helical" evidence="7">
    <location>
        <begin position="538"/>
        <end position="556"/>
    </location>
</feature>
<evidence type="ECO:0000259" key="9">
    <source>
        <dbReference type="Pfam" id="PF13567"/>
    </source>
</evidence>
<feature type="transmembrane region" description="Helical" evidence="7">
    <location>
        <begin position="46"/>
        <end position="64"/>
    </location>
</feature>
<accession>A0A8J2Z8R2</accession>
<keyword evidence="2" id="KW-1003">Cell membrane</keyword>
<dbReference type="InterPro" id="IPR025405">
    <property type="entry name" value="DUF4131"/>
</dbReference>
<feature type="transmembrane region" description="Helical" evidence="7">
    <location>
        <begin position="501"/>
        <end position="522"/>
    </location>
</feature>
<feature type="region of interest" description="Disordered" evidence="6">
    <location>
        <begin position="734"/>
        <end position="760"/>
    </location>
</feature>
<sequence>MSGAGTFLGDSGARPGHAGLAARLGALAERLAAAAGGRLAAERGRLAPWLSVALGAGILVYFGLRSEPGAGWRWLPLPLLVLALLLAPRQRHLAWGVGLLAAAALGFAAASWHAARQPAPLALPARAVVVTGVVQSVALLPEGRRIVLAGARLDGAAGAPPALAAAPPLARLVRVRLRRDDPARPMPGDRVTVRALLRAPSAPAYPGAWDFQRAAYFSGLGAGGFALGPAQVTPAAGDAPPFAGLRARIEARTIAAIPGEAGAVAAALLTGGRSAIRSEAIAAMRDAGLAHLLAVSGLHLTIVMGATYGLARLLAAALPAALALRIPSRAAAAVAALAAGGFYMLLAGAEVPMRRSFAMAALVTLGILLGRRALSPRGLALAAAAVLLLDPAQLLGPSFQMSFAAVLALVAGWEWLRPRLAAARLARAGAGPWRRAAGMAVLWLAGGAATSLIAGAATTPFGLHHFGRLQLYGLAANVVAVPLTSLLVMPAGMAAVALMPLGLEGAALVPMGWGVEAILAVAREVASWPGAARPMAPMPAWGLAVTAFGMAWLCLWRTGWRALGVPVIALGLAAGAFERRPDLLVSADARLIALHLADRGETFLERVPGGSAFMRDAMLRGWGMAPETAQRFPMAGDAADGAVRCTPVACMLRPWEGSAGALLVRAAPGGAGEAERRAALAEACAGGAAVVVAAEPLRMRCRGAAVIDRFSVWRDGPHAVWLERDGARVVSDRAWRGERPWVPPEPRPRGAPTEPLAQVE</sequence>
<evidence type="ECO:0000313" key="10">
    <source>
        <dbReference type="EMBL" id="GGG22850.1"/>
    </source>
</evidence>
<name>A0A8J2Z8R2_9PROT</name>
<dbReference type="EMBL" id="BMKS01000002">
    <property type="protein sequence ID" value="GGG22850.1"/>
    <property type="molecule type" value="Genomic_DNA"/>
</dbReference>
<evidence type="ECO:0000256" key="1">
    <source>
        <dbReference type="ARBA" id="ARBA00004651"/>
    </source>
</evidence>
<feature type="transmembrane region" description="Helical" evidence="7">
    <location>
        <begin position="356"/>
        <end position="374"/>
    </location>
</feature>
<proteinExistence type="predicted"/>
<feature type="transmembrane region" description="Helical" evidence="7">
    <location>
        <begin position="330"/>
        <end position="349"/>
    </location>
</feature>
<feature type="compositionally biased region" description="Low complexity" evidence="6">
    <location>
        <begin position="750"/>
        <end position="760"/>
    </location>
</feature>
<feature type="transmembrane region" description="Helical" evidence="7">
    <location>
        <begin position="469"/>
        <end position="489"/>
    </location>
</feature>
<feature type="domain" description="ComEC/Rec2-related protein" evidence="8">
    <location>
        <begin position="268"/>
        <end position="558"/>
    </location>
</feature>
<keyword evidence="3 7" id="KW-0812">Transmembrane</keyword>
<evidence type="ECO:0000256" key="3">
    <source>
        <dbReference type="ARBA" id="ARBA00022692"/>
    </source>
</evidence>
<keyword evidence="11" id="KW-1185">Reference proteome</keyword>
<dbReference type="Pfam" id="PF13567">
    <property type="entry name" value="DUF4131"/>
    <property type="match status" value="1"/>
</dbReference>
<dbReference type="GO" id="GO:0005886">
    <property type="term" value="C:plasma membrane"/>
    <property type="evidence" value="ECO:0007669"/>
    <property type="project" value="UniProtKB-SubCell"/>
</dbReference>